<evidence type="ECO:0000313" key="3">
    <source>
        <dbReference type="EMBL" id="GAI03713.1"/>
    </source>
</evidence>
<evidence type="ECO:0000256" key="1">
    <source>
        <dbReference type="ARBA" id="ARBA00022737"/>
    </source>
</evidence>
<gene>
    <name evidence="3" type="ORF">S06H3_16941</name>
</gene>
<dbReference type="InterPro" id="IPR036770">
    <property type="entry name" value="Ankyrin_rpt-contain_sf"/>
</dbReference>
<dbReference type="PROSITE" id="PS50297">
    <property type="entry name" value="ANK_REP_REGION"/>
    <property type="match status" value="1"/>
</dbReference>
<protein>
    <submittedName>
        <fullName evidence="3">Uncharacterized protein</fullName>
    </submittedName>
</protein>
<evidence type="ECO:0000256" key="2">
    <source>
        <dbReference type="ARBA" id="ARBA00023043"/>
    </source>
</evidence>
<dbReference type="AlphaFoldDB" id="X1KAT2"/>
<sequence>ALVSDRIVGVLLSIPLTPDPGNFIKALSVIGVVSNVNGLLDDLGMAEIPEGTEWFYERSSWVAWGALLYDTAGSLSVIKEISQYKNIHVLAQPNLSPVNLTKLLNLQLFAVSVADWALDKTLMSQVRSTYRLDRIKLFLAINEMHMAAELERLYKKAESRTLTSMEATAVMGIEASYYASRADSYAQDIQYWEEELHPTTGTLPFSKKTLMDLIPGYDDSKTEREMLEYSQRMYKNYKYLHSRALLFIENMCERASEKAEEKAVEDQLRQEAWLERAVGPFLASARSGDARKVKILLGEGVDVNATDEDRNTALMLAAASRRDEVVEILLSSGADVDQRNNAGETPLMRANS</sequence>
<dbReference type="EMBL" id="BARV01008424">
    <property type="protein sequence ID" value="GAI03713.1"/>
    <property type="molecule type" value="Genomic_DNA"/>
</dbReference>
<feature type="non-terminal residue" evidence="3">
    <location>
        <position position="1"/>
    </location>
</feature>
<feature type="non-terminal residue" evidence="3">
    <location>
        <position position="352"/>
    </location>
</feature>
<proteinExistence type="predicted"/>
<keyword evidence="2" id="KW-0040">ANK repeat</keyword>
<dbReference type="InterPro" id="IPR002110">
    <property type="entry name" value="Ankyrin_rpt"/>
</dbReference>
<dbReference type="Pfam" id="PF12796">
    <property type="entry name" value="Ank_2"/>
    <property type="match status" value="1"/>
</dbReference>
<dbReference type="PANTHER" id="PTHR24171">
    <property type="entry name" value="ANKYRIN REPEAT DOMAIN-CONTAINING PROTEIN 39-RELATED"/>
    <property type="match status" value="1"/>
</dbReference>
<dbReference type="Gene3D" id="1.25.40.20">
    <property type="entry name" value="Ankyrin repeat-containing domain"/>
    <property type="match status" value="1"/>
</dbReference>
<keyword evidence="1" id="KW-0677">Repeat</keyword>
<dbReference type="SMART" id="SM00248">
    <property type="entry name" value="ANK"/>
    <property type="match status" value="2"/>
</dbReference>
<dbReference type="SUPFAM" id="SSF48403">
    <property type="entry name" value="Ankyrin repeat"/>
    <property type="match status" value="1"/>
</dbReference>
<dbReference type="PROSITE" id="PS50088">
    <property type="entry name" value="ANK_REPEAT"/>
    <property type="match status" value="2"/>
</dbReference>
<accession>X1KAT2</accession>
<organism evidence="3">
    <name type="scientific">marine sediment metagenome</name>
    <dbReference type="NCBI Taxonomy" id="412755"/>
    <lineage>
        <taxon>unclassified sequences</taxon>
        <taxon>metagenomes</taxon>
        <taxon>ecological metagenomes</taxon>
    </lineage>
</organism>
<name>X1KAT2_9ZZZZ</name>
<comment type="caution">
    <text evidence="3">The sequence shown here is derived from an EMBL/GenBank/DDBJ whole genome shotgun (WGS) entry which is preliminary data.</text>
</comment>
<reference evidence="3" key="1">
    <citation type="journal article" date="2014" name="Front. Microbiol.">
        <title>High frequency of phylogenetically diverse reductive dehalogenase-homologous genes in deep subseafloor sedimentary metagenomes.</title>
        <authorList>
            <person name="Kawai M."/>
            <person name="Futagami T."/>
            <person name="Toyoda A."/>
            <person name="Takaki Y."/>
            <person name="Nishi S."/>
            <person name="Hori S."/>
            <person name="Arai W."/>
            <person name="Tsubouchi T."/>
            <person name="Morono Y."/>
            <person name="Uchiyama I."/>
            <person name="Ito T."/>
            <person name="Fujiyama A."/>
            <person name="Inagaki F."/>
            <person name="Takami H."/>
        </authorList>
    </citation>
    <scope>NUCLEOTIDE SEQUENCE</scope>
    <source>
        <strain evidence="3">Expedition CK06-06</strain>
    </source>
</reference>